<accession>A0A8H6H6W6</accession>
<protein>
    <submittedName>
        <fullName evidence="2">Uncharacterized protein</fullName>
    </submittedName>
</protein>
<feature type="region of interest" description="Disordered" evidence="1">
    <location>
        <begin position="1"/>
        <end position="45"/>
    </location>
</feature>
<evidence type="ECO:0000313" key="2">
    <source>
        <dbReference type="EMBL" id="KAF6741070.1"/>
    </source>
</evidence>
<dbReference type="EMBL" id="JACGCI010000296">
    <property type="protein sequence ID" value="KAF6741070.1"/>
    <property type="molecule type" value="Genomic_DNA"/>
</dbReference>
<sequence length="229" mass="24905">MGRGGSSKRMWEKRDKGGGGKSESRNRQPATQKKRAITGDLTSGAGPASFTRANECIAPLLLPLEYFGVKTPIELGAQGLSGGSSRCRTLESSFCFRSINHGRPLDDLHNFEKTWGAHGGEDSVEEKDRKAKRRTRGTGNAEITFYSPISKTCLASSDFPSHTSRIVVVEYGTRRGSSPSGVLKKVHLDDDCCTSLGSKVLNEVHSTVTAVEYECRRRALHSSRSVAVE</sequence>
<feature type="compositionally biased region" description="Basic and acidic residues" evidence="1">
    <location>
        <begin position="9"/>
        <end position="26"/>
    </location>
</feature>
<comment type="caution">
    <text evidence="2">The sequence shown here is derived from an EMBL/GenBank/DDBJ whole genome shotgun (WGS) entry which is preliminary data.</text>
</comment>
<evidence type="ECO:0000256" key="1">
    <source>
        <dbReference type="SAM" id="MobiDB-lite"/>
    </source>
</evidence>
<organism evidence="2 3">
    <name type="scientific">Ephemerocybe angulata</name>
    <dbReference type="NCBI Taxonomy" id="980116"/>
    <lineage>
        <taxon>Eukaryota</taxon>
        <taxon>Fungi</taxon>
        <taxon>Dikarya</taxon>
        <taxon>Basidiomycota</taxon>
        <taxon>Agaricomycotina</taxon>
        <taxon>Agaricomycetes</taxon>
        <taxon>Agaricomycetidae</taxon>
        <taxon>Agaricales</taxon>
        <taxon>Agaricineae</taxon>
        <taxon>Psathyrellaceae</taxon>
        <taxon>Ephemerocybe</taxon>
    </lineage>
</organism>
<evidence type="ECO:0000313" key="3">
    <source>
        <dbReference type="Proteomes" id="UP000521943"/>
    </source>
</evidence>
<dbReference type="AlphaFoldDB" id="A0A8H6H6W6"/>
<reference evidence="2 3" key="1">
    <citation type="submission" date="2020-07" db="EMBL/GenBank/DDBJ databases">
        <title>Comparative genomics of pyrophilous fungi reveals a link between fire events and developmental genes.</title>
        <authorList>
            <consortium name="DOE Joint Genome Institute"/>
            <person name="Steindorff A.S."/>
            <person name="Carver A."/>
            <person name="Calhoun S."/>
            <person name="Stillman K."/>
            <person name="Liu H."/>
            <person name="Lipzen A."/>
            <person name="Pangilinan J."/>
            <person name="Labutti K."/>
            <person name="Bruns T.D."/>
            <person name="Grigoriev I.V."/>
        </authorList>
    </citation>
    <scope>NUCLEOTIDE SEQUENCE [LARGE SCALE GENOMIC DNA]</scope>
    <source>
        <strain evidence="2 3">CBS 144469</strain>
    </source>
</reference>
<dbReference type="Proteomes" id="UP000521943">
    <property type="component" value="Unassembled WGS sequence"/>
</dbReference>
<gene>
    <name evidence="2" type="ORF">DFP72DRAFT_1055906</name>
</gene>
<proteinExistence type="predicted"/>
<keyword evidence="3" id="KW-1185">Reference proteome</keyword>
<name>A0A8H6H6W6_9AGAR</name>